<feature type="transmembrane region" description="Helical" evidence="9">
    <location>
        <begin position="55"/>
        <end position="72"/>
    </location>
</feature>
<feature type="transmembrane region" description="Helical" evidence="9">
    <location>
        <begin position="227"/>
        <end position="248"/>
    </location>
</feature>
<protein>
    <recommendedName>
        <fullName evidence="9">Apolipoprotein N-acyltransferase</fullName>
        <shortName evidence="9">ALP N-acyltransferase</shortName>
        <ecNumber evidence="9">2.3.1.269</ecNumber>
    </recommendedName>
</protein>
<dbReference type="InterPro" id="IPR004563">
    <property type="entry name" value="Apolipo_AcylTrfase"/>
</dbReference>
<dbReference type="PROSITE" id="PS50263">
    <property type="entry name" value="CN_HYDROLASE"/>
    <property type="match status" value="1"/>
</dbReference>
<reference evidence="11 12" key="1">
    <citation type="submission" date="2022-10" db="EMBL/GenBank/DDBJ databases">
        <title>Marinomonas transparenta sp. nov. and Marinomonas sargassi sp. nov., isolated from marine alga (Sargassum natans (L.) Gaillon).</title>
        <authorList>
            <person name="Wang Y."/>
        </authorList>
    </citation>
    <scope>NUCLEOTIDE SEQUENCE [LARGE SCALE GENOMIC DNA]</scope>
    <source>
        <strain evidence="11 12">C2222</strain>
    </source>
</reference>
<keyword evidence="7 9" id="KW-0472">Membrane</keyword>
<comment type="pathway">
    <text evidence="9">Protein modification; lipoprotein biosynthesis (N-acyl transfer).</text>
</comment>
<dbReference type="RefSeq" id="WP_263529821.1">
    <property type="nucleotide sequence ID" value="NZ_JAOVZB010000002.1"/>
</dbReference>
<keyword evidence="6 9" id="KW-1133">Transmembrane helix</keyword>
<dbReference type="InterPro" id="IPR003010">
    <property type="entry name" value="C-N_Hydrolase"/>
</dbReference>
<feature type="domain" description="CN hydrolase" evidence="10">
    <location>
        <begin position="260"/>
        <end position="497"/>
    </location>
</feature>
<evidence type="ECO:0000256" key="4">
    <source>
        <dbReference type="ARBA" id="ARBA00022679"/>
    </source>
</evidence>
<feature type="transmembrane region" description="Helical" evidence="9">
    <location>
        <begin position="145"/>
        <end position="168"/>
    </location>
</feature>
<dbReference type="Gene3D" id="3.60.110.10">
    <property type="entry name" value="Carbon-nitrogen hydrolase"/>
    <property type="match status" value="1"/>
</dbReference>
<dbReference type="Pfam" id="PF20154">
    <property type="entry name" value="LNT_N"/>
    <property type="match status" value="1"/>
</dbReference>
<accession>A0ABT2YRE6</accession>
<evidence type="ECO:0000256" key="7">
    <source>
        <dbReference type="ARBA" id="ARBA00023136"/>
    </source>
</evidence>
<evidence type="ECO:0000256" key="9">
    <source>
        <dbReference type="HAMAP-Rule" id="MF_01148"/>
    </source>
</evidence>
<gene>
    <name evidence="9 11" type="primary">lnt</name>
    <name evidence="11" type="ORF">OFY17_06000</name>
</gene>
<comment type="catalytic activity">
    <reaction evidence="9">
        <text>N-terminal S-1,2-diacyl-sn-glyceryl-L-cysteinyl-[lipoprotein] + a glycerophospholipid = N-acyl-S-1,2-diacyl-sn-glyceryl-L-cysteinyl-[lipoprotein] + a 2-acyl-sn-glycero-3-phospholipid + H(+)</text>
        <dbReference type="Rhea" id="RHEA:48228"/>
        <dbReference type="Rhea" id="RHEA-COMP:14681"/>
        <dbReference type="Rhea" id="RHEA-COMP:14684"/>
        <dbReference type="ChEBI" id="CHEBI:15378"/>
        <dbReference type="ChEBI" id="CHEBI:136912"/>
        <dbReference type="ChEBI" id="CHEBI:140656"/>
        <dbReference type="ChEBI" id="CHEBI:140657"/>
        <dbReference type="ChEBI" id="CHEBI:140660"/>
        <dbReference type="EC" id="2.3.1.269"/>
    </reaction>
</comment>
<dbReference type="InterPro" id="IPR045378">
    <property type="entry name" value="LNT_N"/>
</dbReference>
<proteinExistence type="inferred from homology"/>
<evidence type="ECO:0000256" key="6">
    <source>
        <dbReference type="ARBA" id="ARBA00022989"/>
    </source>
</evidence>
<organism evidence="11 12">
    <name type="scientific">Marinomonas sargassi</name>
    <dbReference type="NCBI Taxonomy" id="2984494"/>
    <lineage>
        <taxon>Bacteria</taxon>
        <taxon>Pseudomonadati</taxon>
        <taxon>Pseudomonadota</taxon>
        <taxon>Gammaproteobacteria</taxon>
        <taxon>Oceanospirillales</taxon>
        <taxon>Oceanospirillaceae</taxon>
        <taxon>Marinomonas</taxon>
    </lineage>
</organism>
<comment type="caution">
    <text evidence="11">The sequence shown here is derived from an EMBL/GenBank/DDBJ whole genome shotgun (WGS) entry which is preliminary data.</text>
</comment>
<evidence type="ECO:0000256" key="1">
    <source>
        <dbReference type="ARBA" id="ARBA00004651"/>
    </source>
</evidence>
<comment type="function">
    <text evidence="9">Catalyzes the phospholipid dependent N-acylation of the N-terminal cysteine of apolipoprotein, the last step in lipoprotein maturation.</text>
</comment>
<evidence type="ECO:0000259" key="10">
    <source>
        <dbReference type="PROSITE" id="PS50263"/>
    </source>
</evidence>
<evidence type="ECO:0000313" key="11">
    <source>
        <dbReference type="EMBL" id="MCV2402441.1"/>
    </source>
</evidence>
<dbReference type="Proteomes" id="UP001209713">
    <property type="component" value="Unassembled WGS sequence"/>
</dbReference>
<comment type="subcellular location">
    <subcellularLocation>
        <location evidence="1 9">Cell membrane</location>
        <topology evidence="1 9">Multi-pass membrane protein</topology>
    </subcellularLocation>
</comment>
<dbReference type="HAMAP" id="MF_01148">
    <property type="entry name" value="Lnt"/>
    <property type="match status" value="1"/>
</dbReference>
<dbReference type="PANTHER" id="PTHR38686:SF1">
    <property type="entry name" value="APOLIPOPROTEIN N-ACYLTRANSFERASE"/>
    <property type="match status" value="1"/>
</dbReference>
<keyword evidence="4 9" id="KW-0808">Transferase</keyword>
<name>A0ABT2YRE6_9GAMM</name>
<keyword evidence="3 9" id="KW-1003">Cell membrane</keyword>
<comment type="similarity">
    <text evidence="2 9">Belongs to the CN hydrolase family. Apolipoprotein N-acyltransferase subfamily.</text>
</comment>
<sequence length="534" mass="59437">MSHSSPNATLNALGQESSLLLLIQKLPSPLIYCLGLASGAIGVTSFSPFNFGPNYFFSLFIFSLFIMTSPSAKAAFWRGLSVALGFFGAGVSWVYVSIAEYGQVSSFIACAITFAFVALLSLFWGCSAWLAWLSSKKLPLLPRGLIISLFLLLAEFARSTLFTGFPWLLPGYATENTWLFELLPIGGIWLNSAIVVLTACSVAELFLSIHNLSTRHLRQGITENKAFTFVILPIWCLSAVLSYLPISWVEQTGSLKTTLVQGNVKQDEKWLADMARESLSYYQQATMNHLNSDLVVWPETAITYLYPQIKPYLAPFSKELSESDTTLITGIPDLSEDKTQYYNAILATGNGFGLYYKQRLVPFGEYIPLSDLLGPILDLFQMPISAFKSGEKNQPVLQVGEWGIAPFICYEIVYAEQVRSMVRDSDVLITISNDAWFGSSIGPWQHLQIAQFRAKEAGRYVIRSTNTGLTAIINERGEITDQAPQFQRTTLTANVKTFAGITPYVQWGYLPTISLIFLCLVASLRWNRRSKKDI</sequence>
<dbReference type="CDD" id="cd07571">
    <property type="entry name" value="ALP_N-acyl_transferase"/>
    <property type="match status" value="1"/>
</dbReference>
<feature type="transmembrane region" description="Helical" evidence="9">
    <location>
        <begin position="104"/>
        <end position="133"/>
    </location>
</feature>
<dbReference type="InterPro" id="IPR036526">
    <property type="entry name" value="C-N_Hydrolase_sf"/>
</dbReference>
<dbReference type="PANTHER" id="PTHR38686">
    <property type="entry name" value="APOLIPOPROTEIN N-ACYLTRANSFERASE"/>
    <property type="match status" value="1"/>
</dbReference>
<dbReference type="SUPFAM" id="SSF56317">
    <property type="entry name" value="Carbon-nitrogen hydrolase"/>
    <property type="match status" value="1"/>
</dbReference>
<keyword evidence="5 9" id="KW-0812">Transmembrane</keyword>
<evidence type="ECO:0000256" key="3">
    <source>
        <dbReference type="ARBA" id="ARBA00022475"/>
    </source>
</evidence>
<dbReference type="EC" id="2.3.1.269" evidence="9"/>
<feature type="transmembrane region" description="Helical" evidence="9">
    <location>
        <begin position="504"/>
        <end position="524"/>
    </location>
</feature>
<feature type="transmembrane region" description="Helical" evidence="9">
    <location>
        <begin position="188"/>
        <end position="207"/>
    </location>
</feature>
<evidence type="ECO:0000256" key="2">
    <source>
        <dbReference type="ARBA" id="ARBA00010065"/>
    </source>
</evidence>
<evidence type="ECO:0000256" key="8">
    <source>
        <dbReference type="ARBA" id="ARBA00023315"/>
    </source>
</evidence>
<dbReference type="NCBIfam" id="TIGR00546">
    <property type="entry name" value="lnt"/>
    <property type="match status" value="1"/>
</dbReference>
<keyword evidence="12" id="KW-1185">Reference proteome</keyword>
<evidence type="ECO:0000256" key="5">
    <source>
        <dbReference type="ARBA" id="ARBA00022692"/>
    </source>
</evidence>
<dbReference type="EMBL" id="JAOVZB010000002">
    <property type="protein sequence ID" value="MCV2402441.1"/>
    <property type="molecule type" value="Genomic_DNA"/>
</dbReference>
<dbReference type="Pfam" id="PF00795">
    <property type="entry name" value="CN_hydrolase"/>
    <property type="match status" value="1"/>
</dbReference>
<feature type="transmembrane region" description="Helical" evidence="9">
    <location>
        <begin position="79"/>
        <end position="98"/>
    </location>
</feature>
<evidence type="ECO:0000313" key="12">
    <source>
        <dbReference type="Proteomes" id="UP001209713"/>
    </source>
</evidence>
<keyword evidence="8 9" id="KW-0012">Acyltransferase</keyword>